<dbReference type="EMBL" id="JANFWR010000028">
    <property type="protein sequence ID" value="MCW0400843.1"/>
    <property type="molecule type" value="Genomic_DNA"/>
</dbReference>
<dbReference type="InterPro" id="IPR031009">
    <property type="entry name" value="Tcm_partner"/>
</dbReference>
<evidence type="ECO:0008006" key="3">
    <source>
        <dbReference type="Google" id="ProtNLM"/>
    </source>
</evidence>
<evidence type="ECO:0000313" key="1">
    <source>
        <dbReference type="EMBL" id="MCW0400843.1"/>
    </source>
</evidence>
<evidence type="ECO:0000313" key="2">
    <source>
        <dbReference type="Proteomes" id="UP001320843"/>
    </source>
</evidence>
<dbReference type="NCBIfam" id="TIGR04474">
    <property type="entry name" value="tcm_partner"/>
    <property type="match status" value="1"/>
</dbReference>
<organism evidence="1 2">
    <name type="scientific">Xanthomonas sacchari</name>
    <dbReference type="NCBI Taxonomy" id="56458"/>
    <lineage>
        <taxon>Bacteria</taxon>
        <taxon>Pseudomonadati</taxon>
        <taxon>Pseudomonadota</taxon>
        <taxon>Gammaproteobacteria</taxon>
        <taxon>Lysobacterales</taxon>
        <taxon>Lysobacteraceae</taxon>
        <taxon>Xanthomonas</taxon>
    </lineage>
</organism>
<keyword evidence="2" id="KW-1185">Reference proteome</keyword>
<accession>A0ABT3DZA1</accession>
<name>A0ABT3DZA1_9XANT</name>
<proteinExistence type="predicted"/>
<dbReference type="Proteomes" id="UP001320843">
    <property type="component" value="Unassembled WGS sequence"/>
</dbReference>
<comment type="caution">
    <text evidence="1">The sequence shown here is derived from an EMBL/GenBank/DDBJ whole genome shotgun (WGS) entry which is preliminary data.</text>
</comment>
<gene>
    <name evidence="1" type="ORF">NB700_003399</name>
</gene>
<sequence length="200" mass="22269">MEASVQGRCAFPFSRIFIGDVSSANVSACKARLGVLYSTPVDEHVGTAEEVVQRIASKLPRKGLHLAYLDPYALHALPFSVIQSLSRLGRIDLMIHFASLDMTRNLVSRADLWPSFDKVAPGWRDVCLGSHGKSVIRQRFFEHWVSLIRGVGYHVSPHAKAIRNTGQREIYRLVLASKHPLGANIWSTLRGGMVQNDFGF</sequence>
<protein>
    <recommendedName>
        <fullName evidence="3">Three-Cys-motif partner protein TcmP</fullName>
    </recommendedName>
</protein>
<reference evidence="1 2" key="1">
    <citation type="submission" date="2022-06" db="EMBL/GenBank/DDBJ databases">
        <title>Dynamics of rice microbiomes reveals core vertical transmitted seed endophytes.</title>
        <authorList>
            <person name="Liao K."/>
            <person name="Zhang X."/>
        </authorList>
    </citation>
    <scope>NUCLEOTIDE SEQUENCE [LARGE SCALE GENOMIC DNA]</scope>
    <source>
        <strain evidence="1 2">YT10-10-1</strain>
    </source>
</reference>